<dbReference type="InterPro" id="IPR023772">
    <property type="entry name" value="DNA-bd_HTH_TetR-type_CS"/>
</dbReference>
<reference evidence="5" key="1">
    <citation type="journal article" date="2019" name="Int. J. Syst. Evol. Microbiol.">
        <title>The Global Catalogue of Microorganisms (GCM) 10K type strain sequencing project: providing services to taxonomists for standard genome sequencing and annotation.</title>
        <authorList>
            <consortium name="The Broad Institute Genomics Platform"/>
            <consortium name="The Broad Institute Genome Sequencing Center for Infectious Disease"/>
            <person name="Wu L."/>
            <person name="Ma J."/>
        </authorList>
    </citation>
    <scope>NUCLEOTIDE SEQUENCE [LARGE SCALE GENOMIC DNA]</scope>
    <source>
        <strain evidence="5">JCM 13008</strain>
    </source>
</reference>
<dbReference type="PANTHER" id="PTHR30055">
    <property type="entry name" value="HTH-TYPE TRANSCRIPTIONAL REGULATOR RUTR"/>
    <property type="match status" value="1"/>
</dbReference>
<dbReference type="PROSITE" id="PS01081">
    <property type="entry name" value="HTH_TETR_1"/>
    <property type="match status" value="1"/>
</dbReference>
<dbReference type="InterPro" id="IPR050109">
    <property type="entry name" value="HTH-type_TetR-like_transc_reg"/>
</dbReference>
<evidence type="ECO:0000256" key="2">
    <source>
        <dbReference type="PROSITE-ProRule" id="PRU00335"/>
    </source>
</evidence>
<keyword evidence="5" id="KW-1185">Reference proteome</keyword>
<protein>
    <submittedName>
        <fullName evidence="4">TetR/AcrR family transcriptional regulator</fullName>
    </submittedName>
</protein>
<dbReference type="InterPro" id="IPR001647">
    <property type="entry name" value="HTH_TetR"/>
</dbReference>
<dbReference type="PROSITE" id="PS50977">
    <property type="entry name" value="HTH_TETR_2"/>
    <property type="match status" value="1"/>
</dbReference>
<dbReference type="PANTHER" id="PTHR30055:SF146">
    <property type="entry name" value="HTH-TYPE TRANSCRIPTIONAL DUAL REGULATOR CECR"/>
    <property type="match status" value="1"/>
</dbReference>
<dbReference type="Pfam" id="PF00440">
    <property type="entry name" value="TetR_N"/>
    <property type="match status" value="1"/>
</dbReference>
<comment type="caution">
    <text evidence="4">The sequence shown here is derived from an EMBL/GenBank/DDBJ whole genome shotgun (WGS) entry which is preliminary data.</text>
</comment>
<dbReference type="EMBL" id="BAAALG010000011">
    <property type="protein sequence ID" value="GAA1105795.1"/>
    <property type="molecule type" value="Genomic_DNA"/>
</dbReference>
<dbReference type="Gene3D" id="1.10.357.10">
    <property type="entry name" value="Tetracycline Repressor, domain 2"/>
    <property type="match status" value="1"/>
</dbReference>
<dbReference type="InterPro" id="IPR009057">
    <property type="entry name" value="Homeodomain-like_sf"/>
</dbReference>
<evidence type="ECO:0000259" key="3">
    <source>
        <dbReference type="PROSITE" id="PS50977"/>
    </source>
</evidence>
<dbReference type="PRINTS" id="PR00455">
    <property type="entry name" value="HTHTETR"/>
</dbReference>
<evidence type="ECO:0000313" key="5">
    <source>
        <dbReference type="Proteomes" id="UP001501581"/>
    </source>
</evidence>
<dbReference type="SUPFAM" id="SSF46689">
    <property type="entry name" value="Homeodomain-like"/>
    <property type="match status" value="1"/>
</dbReference>
<gene>
    <name evidence="4" type="ORF">GCM10009668_26610</name>
</gene>
<feature type="domain" description="HTH tetR-type" evidence="3">
    <location>
        <begin position="4"/>
        <end position="64"/>
    </location>
</feature>
<keyword evidence="1 2" id="KW-0238">DNA-binding</keyword>
<accession>A0ABP4EHW7</accession>
<name>A0ABP4EHW7_9ACTN</name>
<dbReference type="SUPFAM" id="SSF48498">
    <property type="entry name" value="Tetracyclin repressor-like, C-terminal domain"/>
    <property type="match status" value="1"/>
</dbReference>
<dbReference type="Proteomes" id="UP001501581">
    <property type="component" value="Unassembled WGS sequence"/>
</dbReference>
<evidence type="ECO:0000313" key="4">
    <source>
        <dbReference type="EMBL" id="GAA1105795.1"/>
    </source>
</evidence>
<dbReference type="InterPro" id="IPR036271">
    <property type="entry name" value="Tet_transcr_reg_TetR-rel_C_sf"/>
</dbReference>
<feature type="DNA-binding region" description="H-T-H motif" evidence="2">
    <location>
        <begin position="27"/>
        <end position="46"/>
    </location>
</feature>
<sequence length="205" mass="21983">MPRAARETEILSLACRAFGEAGYVAVSMADVAAAAGISKPLIYNYFGSKEGLFASCLRFAGDLIADDIDRTAEAGQVGLARALVTLEGIFEVLEERRWIWRLFFDTTRPASQELDAIVARYTARLTERAAEGVAEMLAAAGNADPLDAEALAAVWASVFDTLVVWWLGHPEVSAAEMTRRSARLFVAVTLDGDAAQRVLAEVGGA</sequence>
<evidence type="ECO:0000256" key="1">
    <source>
        <dbReference type="ARBA" id="ARBA00023125"/>
    </source>
</evidence>
<organism evidence="4 5">
    <name type="scientific">Nocardioides dubius</name>
    <dbReference type="NCBI Taxonomy" id="317019"/>
    <lineage>
        <taxon>Bacteria</taxon>
        <taxon>Bacillati</taxon>
        <taxon>Actinomycetota</taxon>
        <taxon>Actinomycetes</taxon>
        <taxon>Propionibacteriales</taxon>
        <taxon>Nocardioidaceae</taxon>
        <taxon>Nocardioides</taxon>
    </lineage>
</organism>
<proteinExistence type="predicted"/>